<dbReference type="EMBL" id="BLXT01001042">
    <property type="protein sequence ID" value="GFN82896.1"/>
    <property type="molecule type" value="Genomic_DNA"/>
</dbReference>
<name>A0AAV3YL73_9GAST</name>
<gene>
    <name evidence="1" type="ORF">PoB_000940200</name>
</gene>
<dbReference type="AlphaFoldDB" id="A0AAV3YL73"/>
<keyword evidence="2" id="KW-1185">Reference proteome</keyword>
<protein>
    <submittedName>
        <fullName evidence="1">Uncharacterized protein</fullName>
    </submittedName>
</protein>
<evidence type="ECO:0000313" key="2">
    <source>
        <dbReference type="Proteomes" id="UP000735302"/>
    </source>
</evidence>
<reference evidence="1 2" key="1">
    <citation type="journal article" date="2021" name="Elife">
        <title>Chloroplast acquisition without the gene transfer in kleptoplastic sea slugs, Plakobranchus ocellatus.</title>
        <authorList>
            <person name="Maeda T."/>
            <person name="Takahashi S."/>
            <person name="Yoshida T."/>
            <person name="Shimamura S."/>
            <person name="Takaki Y."/>
            <person name="Nagai Y."/>
            <person name="Toyoda A."/>
            <person name="Suzuki Y."/>
            <person name="Arimoto A."/>
            <person name="Ishii H."/>
            <person name="Satoh N."/>
            <person name="Nishiyama T."/>
            <person name="Hasebe M."/>
            <person name="Maruyama T."/>
            <person name="Minagawa J."/>
            <person name="Obokata J."/>
            <person name="Shigenobu S."/>
        </authorList>
    </citation>
    <scope>NUCLEOTIDE SEQUENCE [LARGE SCALE GENOMIC DNA]</scope>
</reference>
<accession>A0AAV3YL73</accession>
<dbReference type="Proteomes" id="UP000735302">
    <property type="component" value="Unassembled WGS sequence"/>
</dbReference>
<comment type="caution">
    <text evidence="1">The sequence shown here is derived from an EMBL/GenBank/DDBJ whole genome shotgun (WGS) entry which is preliminary data.</text>
</comment>
<proteinExistence type="predicted"/>
<sequence length="109" mass="12218">MPIEVVTRGFVGTSAYSLLSKLSPIARGEPELLNDRSGFTIVQEHRSELTSSTSVRQHPYPVTYAMRQTMCDELEGMRICESSGRAIDYRWLMYSGASLNRAVKMLVKG</sequence>
<organism evidence="1 2">
    <name type="scientific">Plakobranchus ocellatus</name>
    <dbReference type="NCBI Taxonomy" id="259542"/>
    <lineage>
        <taxon>Eukaryota</taxon>
        <taxon>Metazoa</taxon>
        <taxon>Spiralia</taxon>
        <taxon>Lophotrochozoa</taxon>
        <taxon>Mollusca</taxon>
        <taxon>Gastropoda</taxon>
        <taxon>Heterobranchia</taxon>
        <taxon>Euthyneura</taxon>
        <taxon>Panpulmonata</taxon>
        <taxon>Sacoglossa</taxon>
        <taxon>Placobranchoidea</taxon>
        <taxon>Plakobranchidae</taxon>
        <taxon>Plakobranchus</taxon>
    </lineage>
</organism>
<evidence type="ECO:0000313" key="1">
    <source>
        <dbReference type="EMBL" id="GFN82896.1"/>
    </source>
</evidence>